<reference evidence="2 3" key="1">
    <citation type="journal article" date="2016" name="Genome Biol. Evol.">
        <title>Divergent and convergent evolution of fungal pathogenicity.</title>
        <authorList>
            <person name="Shang Y."/>
            <person name="Xiao G."/>
            <person name="Zheng P."/>
            <person name="Cen K."/>
            <person name="Zhan S."/>
            <person name="Wang C."/>
        </authorList>
    </citation>
    <scope>NUCLEOTIDE SEQUENCE [LARGE SCALE GENOMIC DNA]</scope>
    <source>
        <strain evidence="2 3">RCEF 264</strain>
    </source>
</reference>
<organism evidence="2 3">
    <name type="scientific">Niveomyces insectorum RCEF 264</name>
    <dbReference type="NCBI Taxonomy" id="1081102"/>
    <lineage>
        <taxon>Eukaryota</taxon>
        <taxon>Fungi</taxon>
        <taxon>Dikarya</taxon>
        <taxon>Ascomycota</taxon>
        <taxon>Pezizomycotina</taxon>
        <taxon>Sordariomycetes</taxon>
        <taxon>Hypocreomycetidae</taxon>
        <taxon>Hypocreales</taxon>
        <taxon>Cordycipitaceae</taxon>
        <taxon>Niveomyces</taxon>
    </lineage>
</organism>
<name>A0A167WDM7_9HYPO</name>
<dbReference type="EMBL" id="AZHD01000005">
    <property type="protein sequence ID" value="OAA63653.1"/>
    <property type="molecule type" value="Genomic_DNA"/>
</dbReference>
<protein>
    <submittedName>
        <fullName evidence="2">Uncharacterized protein</fullName>
    </submittedName>
</protein>
<keyword evidence="3" id="KW-1185">Reference proteome</keyword>
<feature type="compositionally biased region" description="Polar residues" evidence="1">
    <location>
        <begin position="121"/>
        <end position="136"/>
    </location>
</feature>
<dbReference type="Proteomes" id="UP000076874">
    <property type="component" value="Unassembled WGS sequence"/>
</dbReference>
<feature type="region of interest" description="Disordered" evidence="1">
    <location>
        <begin position="119"/>
        <end position="141"/>
    </location>
</feature>
<gene>
    <name evidence="2" type="ORF">SPI_03816</name>
</gene>
<comment type="caution">
    <text evidence="2">The sequence shown here is derived from an EMBL/GenBank/DDBJ whole genome shotgun (WGS) entry which is preliminary data.</text>
</comment>
<evidence type="ECO:0000313" key="2">
    <source>
        <dbReference type="EMBL" id="OAA63653.1"/>
    </source>
</evidence>
<evidence type="ECO:0000256" key="1">
    <source>
        <dbReference type="SAM" id="MobiDB-lite"/>
    </source>
</evidence>
<evidence type="ECO:0000313" key="3">
    <source>
        <dbReference type="Proteomes" id="UP000076874"/>
    </source>
</evidence>
<dbReference type="AlphaFoldDB" id="A0A167WDM7"/>
<accession>A0A167WDM7</accession>
<proteinExistence type="predicted"/>
<sequence>MLAADEARIEQLVRDERELVGRRVFWQRQRQLNVVEVERSSSSYPVLDSFSSRIMLVTSAAITSARCSTKGSGHGLDRLSRGVGRCACPVQAEQYQQLPRASASARANVAFTKSTVRRSYGHSQSKGQPATASTTLDCCASDGPQMPQVSRDVALSPHHDGPRHGKIAARRRSNAAAVWKAGHAVSWYQRCR</sequence>